<dbReference type="Pfam" id="PF13185">
    <property type="entry name" value="GAF_2"/>
    <property type="match status" value="1"/>
</dbReference>
<dbReference type="AlphaFoldDB" id="A0A558D6K0"/>
<gene>
    <name evidence="2" type="ORF">FHK82_06965</name>
</gene>
<dbReference type="Proteomes" id="UP000317355">
    <property type="component" value="Unassembled WGS sequence"/>
</dbReference>
<name>A0A558D6K0_9GAMM</name>
<dbReference type="SMART" id="SM00065">
    <property type="entry name" value="GAF"/>
    <property type="match status" value="1"/>
</dbReference>
<accession>A0A558D6K0</accession>
<evidence type="ECO:0000313" key="3">
    <source>
        <dbReference type="Proteomes" id="UP000317355"/>
    </source>
</evidence>
<dbReference type="InterPro" id="IPR029016">
    <property type="entry name" value="GAF-like_dom_sf"/>
</dbReference>
<dbReference type="Gene3D" id="3.30.450.40">
    <property type="match status" value="1"/>
</dbReference>
<sequence>MTFRHQDHFFSLVDALSAISVLARLPVETLPENRFLQQALEALMAHQSLGQCSIFLTEGNLLTCAVGTGMDLFGSDENSRQSESVASMEFAIGEGIMGLACQTGQIQYCRNCKSDPRFKPFERRALFYGDGSLLSVPIASGDQVLGVLNVSHHQPEFFETWHQHFLVLFASTLGRLLHLQRMIHQLSDQVTVGSKSPQ</sequence>
<dbReference type="InterPro" id="IPR003018">
    <property type="entry name" value="GAF"/>
</dbReference>
<dbReference type="EMBL" id="VMRY01000020">
    <property type="protein sequence ID" value="TVT56633.1"/>
    <property type="molecule type" value="Genomic_DNA"/>
</dbReference>
<proteinExistence type="predicted"/>
<feature type="domain" description="GAF" evidence="1">
    <location>
        <begin position="31"/>
        <end position="187"/>
    </location>
</feature>
<dbReference type="SUPFAM" id="SSF55781">
    <property type="entry name" value="GAF domain-like"/>
    <property type="match status" value="1"/>
</dbReference>
<evidence type="ECO:0000313" key="2">
    <source>
        <dbReference type="EMBL" id="TVT56633.1"/>
    </source>
</evidence>
<evidence type="ECO:0000259" key="1">
    <source>
        <dbReference type="SMART" id="SM00065"/>
    </source>
</evidence>
<organism evidence="2 3">
    <name type="scientific">Sedimenticola thiotaurini</name>
    <dbReference type="NCBI Taxonomy" id="1543721"/>
    <lineage>
        <taxon>Bacteria</taxon>
        <taxon>Pseudomonadati</taxon>
        <taxon>Pseudomonadota</taxon>
        <taxon>Gammaproteobacteria</taxon>
        <taxon>Chromatiales</taxon>
        <taxon>Sedimenticolaceae</taxon>
        <taxon>Sedimenticola</taxon>
    </lineage>
</organism>
<protein>
    <submittedName>
        <fullName evidence="2">GAF domain-containing protein</fullName>
    </submittedName>
</protein>
<comment type="caution">
    <text evidence="2">The sequence shown here is derived from an EMBL/GenBank/DDBJ whole genome shotgun (WGS) entry which is preliminary data.</text>
</comment>
<reference evidence="2 3" key="1">
    <citation type="submission" date="2019-07" db="EMBL/GenBank/DDBJ databases">
        <title>The pathways for chlorine oxyanion respiration interact through the shared metabolite chlorate.</title>
        <authorList>
            <person name="Barnum T.P."/>
            <person name="Cheng Y."/>
            <person name="Hill K.A."/>
            <person name="Lucas L.N."/>
            <person name="Carlson H.K."/>
            <person name="Coates J.D."/>
        </authorList>
    </citation>
    <scope>NUCLEOTIDE SEQUENCE [LARGE SCALE GENOMIC DNA]</scope>
    <source>
        <strain evidence="2">BK-3</strain>
    </source>
</reference>